<feature type="compositionally biased region" description="Basic and acidic residues" evidence="1">
    <location>
        <begin position="1"/>
        <end position="12"/>
    </location>
</feature>
<gene>
    <name evidence="2" type="ORF">NDR86_10620</name>
</gene>
<protein>
    <submittedName>
        <fullName evidence="2">Uncharacterized protein</fullName>
    </submittedName>
</protein>
<accession>A0A9X2E476</accession>
<dbReference type="Proteomes" id="UP001139157">
    <property type="component" value="Unassembled WGS sequence"/>
</dbReference>
<feature type="compositionally biased region" description="Basic and acidic residues" evidence="1">
    <location>
        <begin position="26"/>
        <end position="39"/>
    </location>
</feature>
<keyword evidence="3" id="KW-1185">Reference proteome</keyword>
<reference evidence="2" key="1">
    <citation type="submission" date="2022-06" db="EMBL/GenBank/DDBJ databases">
        <title>Novel species in genus nocardia.</title>
        <authorList>
            <person name="Li F."/>
        </authorList>
    </citation>
    <scope>NUCLEOTIDE SEQUENCE</scope>
    <source>
        <strain evidence="2">CDC141</strain>
    </source>
</reference>
<evidence type="ECO:0000256" key="1">
    <source>
        <dbReference type="SAM" id="MobiDB-lite"/>
    </source>
</evidence>
<feature type="region of interest" description="Disordered" evidence="1">
    <location>
        <begin position="1"/>
        <end position="118"/>
    </location>
</feature>
<dbReference type="EMBL" id="JAMRXG010000004">
    <property type="protein sequence ID" value="MCM6773924.1"/>
    <property type="molecule type" value="Genomic_DNA"/>
</dbReference>
<organism evidence="2 3">
    <name type="scientific">Nocardia pulmonis</name>
    <dbReference type="NCBI Taxonomy" id="2951408"/>
    <lineage>
        <taxon>Bacteria</taxon>
        <taxon>Bacillati</taxon>
        <taxon>Actinomycetota</taxon>
        <taxon>Actinomycetes</taxon>
        <taxon>Mycobacteriales</taxon>
        <taxon>Nocardiaceae</taxon>
        <taxon>Nocardia</taxon>
    </lineage>
</organism>
<sequence>MSDREVPERGDGASKLVRLPNRPRRTSPDPGEHPRKTWRSEGSNSLFDPAATRPVMRSELQGETEGWPVAPQRDPSAAEQDASVIDLAALRRRRAGDDAPAAGIRRKAKPRRIGPDAP</sequence>
<name>A0A9X2E476_9NOCA</name>
<comment type="caution">
    <text evidence="2">The sequence shown here is derived from an EMBL/GenBank/DDBJ whole genome shotgun (WGS) entry which is preliminary data.</text>
</comment>
<evidence type="ECO:0000313" key="2">
    <source>
        <dbReference type="EMBL" id="MCM6773924.1"/>
    </source>
</evidence>
<evidence type="ECO:0000313" key="3">
    <source>
        <dbReference type="Proteomes" id="UP001139157"/>
    </source>
</evidence>
<dbReference type="AlphaFoldDB" id="A0A9X2E476"/>
<proteinExistence type="predicted"/>